<feature type="region of interest" description="Disordered" evidence="1">
    <location>
        <begin position="36"/>
        <end position="112"/>
    </location>
</feature>
<dbReference type="AlphaFoldDB" id="A0A0E9XCK4"/>
<evidence type="ECO:0000313" key="2">
    <source>
        <dbReference type="EMBL" id="JAI00473.1"/>
    </source>
</evidence>
<dbReference type="EMBL" id="GBXM01008105">
    <property type="protein sequence ID" value="JAI00473.1"/>
    <property type="molecule type" value="Transcribed_RNA"/>
</dbReference>
<name>A0A0E9XCK4_ANGAN</name>
<proteinExistence type="predicted"/>
<sequence>MNNSFFFQEASVLLCFRMITNSKRPFGERRERVASFGRGRETGRNRLLGNTTRPHRARDAKQPSCLTAEQLLAKSPNSLEQSSPTSCSREGKRITNHFYPGQNADGWDIRKV</sequence>
<reference evidence="2" key="1">
    <citation type="submission" date="2014-11" db="EMBL/GenBank/DDBJ databases">
        <authorList>
            <person name="Amaro Gonzalez C."/>
        </authorList>
    </citation>
    <scope>NUCLEOTIDE SEQUENCE</scope>
</reference>
<accession>A0A0E9XCK4</accession>
<protein>
    <submittedName>
        <fullName evidence="2">Uncharacterized protein</fullName>
    </submittedName>
</protein>
<feature type="compositionally biased region" description="Polar residues" evidence="1">
    <location>
        <begin position="75"/>
        <end position="88"/>
    </location>
</feature>
<evidence type="ECO:0000256" key="1">
    <source>
        <dbReference type="SAM" id="MobiDB-lite"/>
    </source>
</evidence>
<organism evidence="2">
    <name type="scientific">Anguilla anguilla</name>
    <name type="common">European freshwater eel</name>
    <name type="synonym">Muraena anguilla</name>
    <dbReference type="NCBI Taxonomy" id="7936"/>
    <lineage>
        <taxon>Eukaryota</taxon>
        <taxon>Metazoa</taxon>
        <taxon>Chordata</taxon>
        <taxon>Craniata</taxon>
        <taxon>Vertebrata</taxon>
        <taxon>Euteleostomi</taxon>
        <taxon>Actinopterygii</taxon>
        <taxon>Neopterygii</taxon>
        <taxon>Teleostei</taxon>
        <taxon>Anguilliformes</taxon>
        <taxon>Anguillidae</taxon>
        <taxon>Anguilla</taxon>
    </lineage>
</organism>
<reference evidence="2" key="2">
    <citation type="journal article" date="2015" name="Fish Shellfish Immunol.">
        <title>Early steps in the European eel (Anguilla anguilla)-Vibrio vulnificus interaction in the gills: Role of the RtxA13 toxin.</title>
        <authorList>
            <person name="Callol A."/>
            <person name="Pajuelo D."/>
            <person name="Ebbesson L."/>
            <person name="Teles M."/>
            <person name="MacKenzie S."/>
            <person name="Amaro C."/>
        </authorList>
    </citation>
    <scope>NUCLEOTIDE SEQUENCE</scope>
</reference>